<feature type="transmembrane region" description="Helical" evidence="6">
    <location>
        <begin position="709"/>
        <end position="731"/>
    </location>
</feature>
<evidence type="ECO:0000256" key="3">
    <source>
        <dbReference type="ARBA" id="ARBA00022692"/>
    </source>
</evidence>
<dbReference type="Pfam" id="PF02687">
    <property type="entry name" value="FtsX"/>
    <property type="match status" value="2"/>
</dbReference>
<keyword evidence="2" id="KW-1003">Cell membrane</keyword>
<evidence type="ECO:0000256" key="6">
    <source>
        <dbReference type="SAM" id="Phobius"/>
    </source>
</evidence>
<organism evidence="8 9">
    <name type="scientific">Paracandidimonas soli</name>
    <dbReference type="NCBI Taxonomy" id="1917182"/>
    <lineage>
        <taxon>Bacteria</taxon>
        <taxon>Pseudomonadati</taxon>
        <taxon>Pseudomonadota</taxon>
        <taxon>Betaproteobacteria</taxon>
        <taxon>Burkholderiales</taxon>
        <taxon>Alcaligenaceae</taxon>
        <taxon>Paracandidimonas</taxon>
    </lineage>
</organism>
<feature type="domain" description="ABC3 transporter permease C-terminal" evidence="7">
    <location>
        <begin position="265"/>
        <end position="370"/>
    </location>
</feature>
<name>A0A4R3V9P1_9BURK</name>
<accession>A0A4R3V9P1</accession>
<comment type="caution">
    <text evidence="8">The sequence shown here is derived from an EMBL/GenBank/DDBJ whole genome shotgun (WGS) entry which is preliminary data.</text>
</comment>
<dbReference type="InterPro" id="IPR003838">
    <property type="entry name" value="ABC3_permease_C"/>
</dbReference>
<evidence type="ECO:0000256" key="5">
    <source>
        <dbReference type="ARBA" id="ARBA00023136"/>
    </source>
</evidence>
<evidence type="ECO:0000259" key="7">
    <source>
        <dbReference type="Pfam" id="PF02687"/>
    </source>
</evidence>
<evidence type="ECO:0000256" key="1">
    <source>
        <dbReference type="ARBA" id="ARBA00004651"/>
    </source>
</evidence>
<dbReference type="PANTHER" id="PTHR30287:SF1">
    <property type="entry name" value="INNER MEMBRANE PROTEIN"/>
    <property type="match status" value="1"/>
</dbReference>
<feature type="transmembrane region" description="Helical" evidence="6">
    <location>
        <begin position="796"/>
        <end position="818"/>
    </location>
</feature>
<sequence>MHSKTRGSALMPGLRALRRDWRSGELRLLAVALLVAVAAVCSVGFLTDRVDRALVQDSAQMMGGDLMLQADSPIPEAFVREAESRGLETAQTLQFPSMVENANGAQLASLKAVSGNYPLRGALRISERQGQAGEAVSHGPAAGEVWIDPQLPAMLGLALGETLAVGDLGLTASRIIAYEPDRGMQFVNVAPRVMLNMADIPGSGLVVEGSRIRYHLLAAGEQDAVRGYQQWLEDNLQRGQQISTLESSRPELQRALERARTFLALVTLLTVMVAAIAIALAARRFGQRHRAGMAVMRCLGAAQRQLRSILWVEFLALGLLASAAGALLGYAAHLGLVQAAGALIATDLPLPSSMPVVHGMVAGLLMLLGFAIPPLSGLHRVPPARVLRLEADGPRRGMAAYAVGLPAFFLLVWWISGDARLSLVVSAGFLAALLVFALAGYGMVRLVGAARHGVRGAPALRFALAGMARRRGLTVTQLCSLSLGLMVLLLLAMVRTDLLDGWRRTLPPDAPNTFLINIQPDQREGVAAQLRQAGVASAELLPMIRGRLVAINQKPVRVEDYTDERARRMVDREFNLSYMTDMPESNRIVAGRWLDLSAHEISLEKGLADTLDIALGDRLSFDVAGQVNEVTVTSLREVKWDSFDVNFFAVLSPAALRDAPGSFITSFHLPQAQSMLSHTLVREYPNLTVFDVGVILQQIQRVLDRAAGAVQGLFLFTLLAGALVLGAAMYATRDERIHEAAILRAIGASAAQLQSALRLELLLMGVLAGLLGAAGAVGLSWVLAETAFDFPMTFTWWPWLAGVLLGVATFVSGGLLALRGVLAAPPLMSLRGLA</sequence>
<dbReference type="InterPro" id="IPR038766">
    <property type="entry name" value="Membrane_comp_ABC_pdt"/>
</dbReference>
<feature type="transmembrane region" description="Helical" evidence="6">
    <location>
        <begin position="421"/>
        <end position="444"/>
    </location>
</feature>
<feature type="transmembrane region" description="Helical" evidence="6">
    <location>
        <begin position="356"/>
        <end position="378"/>
    </location>
</feature>
<gene>
    <name evidence="8" type="ORF">EV686_104315</name>
</gene>
<protein>
    <submittedName>
        <fullName evidence="8">Putative ABC transport system permease protein</fullName>
    </submittedName>
</protein>
<dbReference type="PANTHER" id="PTHR30287">
    <property type="entry name" value="MEMBRANE COMPONENT OF PREDICTED ABC SUPERFAMILY METABOLITE UPTAKE TRANSPORTER"/>
    <property type="match status" value="1"/>
</dbReference>
<keyword evidence="5 6" id="KW-0472">Membrane</keyword>
<feature type="transmembrane region" description="Helical" evidence="6">
    <location>
        <begin position="398"/>
        <end position="415"/>
    </location>
</feature>
<evidence type="ECO:0000256" key="2">
    <source>
        <dbReference type="ARBA" id="ARBA00022475"/>
    </source>
</evidence>
<dbReference type="GO" id="GO:0005886">
    <property type="term" value="C:plasma membrane"/>
    <property type="evidence" value="ECO:0007669"/>
    <property type="project" value="UniProtKB-SubCell"/>
</dbReference>
<feature type="transmembrane region" description="Helical" evidence="6">
    <location>
        <begin position="262"/>
        <end position="282"/>
    </location>
</feature>
<feature type="domain" description="ABC3 transporter permease C-terminal" evidence="7">
    <location>
        <begin position="714"/>
        <end position="825"/>
    </location>
</feature>
<evidence type="ECO:0000313" key="9">
    <source>
        <dbReference type="Proteomes" id="UP000294692"/>
    </source>
</evidence>
<feature type="transmembrane region" description="Helical" evidence="6">
    <location>
        <begin position="473"/>
        <end position="494"/>
    </location>
</feature>
<feature type="transmembrane region" description="Helical" evidence="6">
    <location>
        <begin position="314"/>
        <end position="336"/>
    </location>
</feature>
<dbReference type="RefSeq" id="WP_132476847.1">
    <property type="nucleotide sequence ID" value="NZ_JBEBWM010000039.1"/>
</dbReference>
<comment type="subcellular location">
    <subcellularLocation>
        <location evidence="1">Cell membrane</location>
        <topology evidence="1">Multi-pass membrane protein</topology>
    </subcellularLocation>
</comment>
<keyword evidence="3 6" id="KW-0812">Transmembrane</keyword>
<proteinExistence type="predicted"/>
<keyword evidence="4 6" id="KW-1133">Transmembrane helix</keyword>
<reference evidence="8 9" key="1">
    <citation type="submission" date="2019-03" db="EMBL/GenBank/DDBJ databases">
        <title>Genomic Encyclopedia of Type Strains, Phase IV (KMG-IV): sequencing the most valuable type-strain genomes for metagenomic binning, comparative biology and taxonomic classification.</title>
        <authorList>
            <person name="Goeker M."/>
        </authorList>
    </citation>
    <scope>NUCLEOTIDE SEQUENCE [LARGE SCALE GENOMIC DNA]</scope>
    <source>
        <strain evidence="8 9">DSM 100048</strain>
    </source>
</reference>
<evidence type="ECO:0000256" key="4">
    <source>
        <dbReference type="ARBA" id="ARBA00022989"/>
    </source>
</evidence>
<feature type="transmembrane region" description="Helical" evidence="6">
    <location>
        <begin position="761"/>
        <end position="784"/>
    </location>
</feature>
<keyword evidence="9" id="KW-1185">Reference proteome</keyword>
<dbReference type="AlphaFoldDB" id="A0A4R3V9P1"/>
<dbReference type="OrthoDB" id="5292592at2"/>
<dbReference type="EMBL" id="SMBX01000004">
    <property type="protein sequence ID" value="TCU99214.1"/>
    <property type="molecule type" value="Genomic_DNA"/>
</dbReference>
<dbReference type="Proteomes" id="UP000294692">
    <property type="component" value="Unassembled WGS sequence"/>
</dbReference>
<evidence type="ECO:0000313" key="8">
    <source>
        <dbReference type="EMBL" id="TCU99214.1"/>
    </source>
</evidence>